<protein>
    <submittedName>
        <fullName evidence="2">Uncharacterized protein</fullName>
    </submittedName>
</protein>
<dbReference type="Proteomes" id="UP000006327">
    <property type="component" value="Unassembled WGS sequence"/>
</dbReference>
<gene>
    <name evidence="2" type="ORF">GARC_2340</name>
</gene>
<dbReference type="EMBL" id="BAEO01000029">
    <property type="protein sequence ID" value="GAC19306.1"/>
    <property type="molecule type" value="Genomic_DNA"/>
</dbReference>
<evidence type="ECO:0000256" key="1">
    <source>
        <dbReference type="SAM" id="Phobius"/>
    </source>
</evidence>
<evidence type="ECO:0000313" key="3">
    <source>
        <dbReference type="Proteomes" id="UP000006327"/>
    </source>
</evidence>
<accession>K6Y5V7</accession>
<dbReference type="AlphaFoldDB" id="K6Y5V7"/>
<comment type="caution">
    <text evidence="2">The sequence shown here is derived from an EMBL/GenBank/DDBJ whole genome shotgun (WGS) entry which is preliminary data.</text>
</comment>
<organism evidence="2 3">
    <name type="scientific">Paraglaciecola arctica BSs20135</name>
    <dbReference type="NCBI Taxonomy" id="493475"/>
    <lineage>
        <taxon>Bacteria</taxon>
        <taxon>Pseudomonadati</taxon>
        <taxon>Pseudomonadota</taxon>
        <taxon>Gammaproteobacteria</taxon>
        <taxon>Alteromonadales</taxon>
        <taxon>Alteromonadaceae</taxon>
        <taxon>Paraglaciecola</taxon>
    </lineage>
</organism>
<keyword evidence="3" id="KW-1185">Reference proteome</keyword>
<proteinExistence type="predicted"/>
<name>K6Y5V7_9ALTE</name>
<keyword evidence="1" id="KW-0812">Transmembrane</keyword>
<sequence>MIKMISTIILLTKSSVILAHELQSLEFFNRELLHYLLFDLIFIISVYFLFYLGKIALTLSKPKMKNTFSIYSQFYSEPPSKNR</sequence>
<feature type="transmembrane region" description="Helical" evidence="1">
    <location>
        <begin position="35"/>
        <end position="57"/>
    </location>
</feature>
<keyword evidence="1" id="KW-1133">Transmembrane helix</keyword>
<reference evidence="2 3" key="1">
    <citation type="journal article" date="2017" name="Antonie Van Leeuwenhoek">
        <title>Rhizobium rhizosphaerae sp. nov., a novel species isolated from rice rhizosphere.</title>
        <authorList>
            <person name="Zhao J.J."/>
            <person name="Zhang J."/>
            <person name="Zhang R.J."/>
            <person name="Zhang C.W."/>
            <person name="Yin H.Q."/>
            <person name="Zhang X.X."/>
        </authorList>
    </citation>
    <scope>NUCLEOTIDE SEQUENCE [LARGE SCALE GENOMIC DNA]</scope>
    <source>
        <strain evidence="2 3">BSs20135</strain>
    </source>
</reference>
<evidence type="ECO:0000313" key="2">
    <source>
        <dbReference type="EMBL" id="GAC19306.1"/>
    </source>
</evidence>
<keyword evidence="1" id="KW-0472">Membrane</keyword>